<gene>
    <name evidence="1" type="ORF">SAMN06265222_1011071</name>
</gene>
<dbReference type="EMBL" id="FXUG01000001">
    <property type="protein sequence ID" value="SMP44057.1"/>
    <property type="molecule type" value="Genomic_DNA"/>
</dbReference>
<evidence type="ECO:0008006" key="3">
    <source>
        <dbReference type="Google" id="ProtNLM"/>
    </source>
</evidence>
<sequence>MKTLLLPLAVVPFLGGTVTLANSRPNIIVFYTDDHRLLSRCELNPKMGSTTGLRASCAFA</sequence>
<evidence type="ECO:0000313" key="2">
    <source>
        <dbReference type="Proteomes" id="UP001158067"/>
    </source>
</evidence>
<evidence type="ECO:0000313" key="1">
    <source>
        <dbReference type="EMBL" id="SMP44057.1"/>
    </source>
</evidence>
<protein>
    <recommendedName>
        <fullName evidence="3">Secreted protein</fullName>
    </recommendedName>
</protein>
<comment type="caution">
    <text evidence="1">The sequence shown here is derived from an EMBL/GenBank/DDBJ whole genome shotgun (WGS) entry which is preliminary data.</text>
</comment>
<name>A0ABY1PRQ8_9BACT</name>
<reference evidence="1 2" key="1">
    <citation type="submission" date="2017-05" db="EMBL/GenBank/DDBJ databases">
        <authorList>
            <person name="Varghese N."/>
            <person name="Submissions S."/>
        </authorList>
    </citation>
    <scope>NUCLEOTIDE SEQUENCE [LARGE SCALE GENOMIC DNA]</scope>
    <source>
        <strain evidence="1 2">DSM 25457</strain>
    </source>
</reference>
<accession>A0ABY1PRQ8</accession>
<organism evidence="1 2">
    <name type="scientific">Neorhodopirellula lusitana</name>
    <dbReference type="NCBI Taxonomy" id="445327"/>
    <lineage>
        <taxon>Bacteria</taxon>
        <taxon>Pseudomonadati</taxon>
        <taxon>Planctomycetota</taxon>
        <taxon>Planctomycetia</taxon>
        <taxon>Pirellulales</taxon>
        <taxon>Pirellulaceae</taxon>
        <taxon>Neorhodopirellula</taxon>
    </lineage>
</organism>
<dbReference type="RefSeq" id="WP_283431211.1">
    <property type="nucleotide sequence ID" value="NZ_FXUG01000001.1"/>
</dbReference>
<dbReference type="Proteomes" id="UP001158067">
    <property type="component" value="Unassembled WGS sequence"/>
</dbReference>
<keyword evidence="2" id="KW-1185">Reference proteome</keyword>
<proteinExistence type="predicted"/>